<dbReference type="KEGG" id="part:PARC_a3073"/>
<name>A0A290S607_9GAMM</name>
<accession>A0A290S607</accession>
<sequence length="52" mass="6081">MGKIAKVECLTCLNESVKTQIIDFDKEYVDVNGTVTLQEKDFYHQLQWMQKA</sequence>
<proteinExistence type="predicted"/>
<dbReference type="Proteomes" id="UP000016505">
    <property type="component" value="Chromosome I"/>
</dbReference>
<evidence type="ECO:0000313" key="1">
    <source>
        <dbReference type="EMBL" id="ATC87493.1"/>
    </source>
</evidence>
<evidence type="ECO:0000313" key="2">
    <source>
        <dbReference type="Proteomes" id="UP000016505"/>
    </source>
</evidence>
<dbReference type="RefSeq" id="WP_158522943.1">
    <property type="nucleotide sequence ID" value="NZ_CP011025.1"/>
</dbReference>
<organism evidence="1 2">
    <name type="scientific">Pseudoalteromonas arctica A 37-1-2</name>
    <dbReference type="NCBI Taxonomy" id="1117313"/>
    <lineage>
        <taxon>Bacteria</taxon>
        <taxon>Pseudomonadati</taxon>
        <taxon>Pseudomonadota</taxon>
        <taxon>Gammaproteobacteria</taxon>
        <taxon>Alteromonadales</taxon>
        <taxon>Pseudoalteromonadaceae</taxon>
        <taxon>Pseudoalteromonas</taxon>
    </lineage>
</organism>
<dbReference type="EMBL" id="CP011025">
    <property type="protein sequence ID" value="ATC87493.1"/>
    <property type="molecule type" value="Genomic_DNA"/>
</dbReference>
<dbReference type="AlphaFoldDB" id="A0A290S607"/>
<gene>
    <name evidence="1" type="ORF">PARC_a3073</name>
</gene>
<protein>
    <submittedName>
        <fullName evidence="1">Uncharacterized protein</fullName>
    </submittedName>
</protein>
<reference evidence="1 2" key="1">
    <citation type="journal article" date="2012" name="J. Bacteriol.">
        <title>Genome sequences of type strains of seven species of the marine bacterium Pseudoalteromonas.</title>
        <authorList>
            <person name="Xie B.B."/>
            <person name="Shu Y.L."/>
            <person name="Qin Q.L."/>
            <person name="Rong J.C."/>
            <person name="Zhang X.Y."/>
            <person name="Chen X.L."/>
            <person name="Shi M."/>
            <person name="He H.L."/>
            <person name="Zhou B.C."/>
            <person name="Zhang Y.Z."/>
        </authorList>
    </citation>
    <scope>NUCLEOTIDE SEQUENCE [LARGE SCALE GENOMIC DNA]</scope>
    <source>
        <strain evidence="1 2">A 37-1-2</strain>
    </source>
</reference>